<comment type="caution">
    <text evidence="2">The sequence shown here is derived from an EMBL/GenBank/DDBJ whole genome shotgun (WGS) entry which is preliminary data.</text>
</comment>
<accession>A0A7W3YUB9</accession>
<sequence length="268" mass="27577">MSPEVPAIAPWPTRPLEGHVVLVTGGGAGVGRGIAQAVLGAGGAVAIADRDRQALAACLAEWQVGERTLAVTMDVTDGDSAAAGMAQVLAHFGRLDGLVNNAGIADPHLPPLDVASWEDWQRGLSSLHGAFWCSRAALPALRASGRGAVVNIASTRAHQSEPHSEGYAAAKGGLLAFSHALAVSEGPAVRVNAITPGWIETANWQGPASRSQPQHHAIDHAQHPAGRVGVPQDIGALAVFLLSGLSGFVTGQEFIADGGMGRRMRYAD</sequence>
<reference evidence="2 3" key="1">
    <citation type="submission" date="2020-08" db="EMBL/GenBank/DDBJ databases">
        <title>Stenotrophomonas sp. W1S232.</title>
        <authorList>
            <person name="Deng Y."/>
        </authorList>
    </citation>
    <scope>NUCLEOTIDE SEQUENCE [LARGE SCALE GENOMIC DNA]</scope>
    <source>
        <strain evidence="2 3">W1S232</strain>
    </source>
</reference>
<name>A0A7W3YUB9_9GAMM</name>
<proteinExistence type="inferred from homology"/>
<evidence type="ECO:0000256" key="1">
    <source>
        <dbReference type="ARBA" id="ARBA00006484"/>
    </source>
</evidence>
<dbReference type="FunFam" id="3.40.50.720:FF:000084">
    <property type="entry name" value="Short-chain dehydrogenase reductase"/>
    <property type="match status" value="1"/>
</dbReference>
<dbReference type="Gene3D" id="3.40.50.720">
    <property type="entry name" value="NAD(P)-binding Rossmann-like Domain"/>
    <property type="match status" value="1"/>
</dbReference>
<dbReference type="InterPro" id="IPR002347">
    <property type="entry name" value="SDR_fam"/>
</dbReference>
<dbReference type="AlphaFoldDB" id="A0A7W3YUB9"/>
<dbReference type="PRINTS" id="PR00081">
    <property type="entry name" value="GDHRDH"/>
</dbReference>
<comment type="similarity">
    <text evidence="1">Belongs to the short-chain dehydrogenases/reductases (SDR) family.</text>
</comment>
<protein>
    <submittedName>
        <fullName evidence="2">SDR family oxidoreductase</fullName>
    </submittedName>
</protein>
<evidence type="ECO:0000313" key="3">
    <source>
        <dbReference type="Proteomes" id="UP000550609"/>
    </source>
</evidence>
<dbReference type="GO" id="GO:0030497">
    <property type="term" value="P:fatty acid elongation"/>
    <property type="evidence" value="ECO:0007669"/>
    <property type="project" value="TreeGrafter"/>
</dbReference>
<dbReference type="PANTHER" id="PTHR42760">
    <property type="entry name" value="SHORT-CHAIN DEHYDROGENASES/REDUCTASES FAMILY MEMBER"/>
    <property type="match status" value="1"/>
</dbReference>
<dbReference type="EMBL" id="JACIUV010000001">
    <property type="protein sequence ID" value="MBB1115683.1"/>
    <property type="molecule type" value="Genomic_DNA"/>
</dbReference>
<dbReference type="InterPro" id="IPR020904">
    <property type="entry name" value="Sc_DH/Rdtase_CS"/>
</dbReference>
<dbReference type="InterPro" id="IPR036291">
    <property type="entry name" value="NAD(P)-bd_dom_sf"/>
</dbReference>
<dbReference type="GO" id="GO:0016616">
    <property type="term" value="F:oxidoreductase activity, acting on the CH-OH group of donors, NAD or NADP as acceptor"/>
    <property type="evidence" value="ECO:0007669"/>
    <property type="project" value="TreeGrafter"/>
</dbReference>
<dbReference type="Proteomes" id="UP000550609">
    <property type="component" value="Unassembled WGS sequence"/>
</dbReference>
<dbReference type="PANTHER" id="PTHR42760:SF123">
    <property type="entry name" value="OXIDOREDUCTASE"/>
    <property type="match status" value="1"/>
</dbReference>
<organism evidence="2 3">
    <name type="scientific">Stenotrophomonas koreensis</name>
    <dbReference type="NCBI Taxonomy" id="266128"/>
    <lineage>
        <taxon>Bacteria</taxon>
        <taxon>Pseudomonadati</taxon>
        <taxon>Pseudomonadota</taxon>
        <taxon>Gammaproteobacteria</taxon>
        <taxon>Lysobacterales</taxon>
        <taxon>Lysobacteraceae</taxon>
        <taxon>Stenotrophomonas</taxon>
    </lineage>
</organism>
<dbReference type="SUPFAM" id="SSF51735">
    <property type="entry name" value="NAD(P)-binding Rossmann-fold domains"/>
    <property type="match status" value="1"/>
</dbReference>
<gene>
    <name evidence="2" type="ORF">H4O09_01205</name>
</gene>
<evidence type="ECO:0000313" key="2">
    <source>
        <dbReference type="EMBL" id="MBB1115683.1"/>
    </source>
</evidence>
<dbReference type="PRINTS" id="PR00080">
    <property type="entry name" value="SDRFAMILY"/>
</dbReference>
<dbReference type="RefSeq" id="WP_182621119.1">
    <property type="nucleotide sequence ID" value="NZ_JACIUV010000001.1"/>
</dbReference>
<dbReference type="PROSITE" id="PS00061">
    <property type="entry name" value="ADH_SHORT"/>
    <property type="match status" value="1"/>
</dbReference>
<dbReference type="Pfam" id="PF13561">
    <property type="entry name" value="adh_short_C2"/>
    <property type="match status" value="1"/>
</dbReference>